<sequence>MTEPRPNAVAHPAPPASPTNADHIAVGIVADDLTGGGDSSVQFARDGWRTRLLLTAPDSGLASHGTVLAVVSDARAQPAPLARLSTAEAVVALGNAGVNRLLLKIDSTMRGSAHGQILGALDAWQKLHTAAFAVVCPAYPAMNRTVQNGRVLVNDQGVETTAAGTDPVTPVTTNLLSELVPGSVHVALGSGTASDHARQLRVAAQNPTRVVTVDAATDADILTLAEAVVLLGPEAIPVGSAGLAVALSRVWCRDLAVPAEPAPVRAARVVVVLSSLHDISRSQYDHLVGVTPPQHVRTFAPSLNVFLEPGAIGRWIAGELAATPHLPAIVIVATPSERPDAATAPTISETATETATVVIADGLATITAALFAHRSVGALVLMGGEGARAVLNRFEAGAIVVTDAIREGIPVGLIDGGLADGLTVVTKAGGFGATSSIADILPQLLADHVLSPTANPNTGVHL</sequence>
<evidence type="ECO:0000256" key="6">
    <source>
        <dbReference type="ARBA" id="ARBA00023277"/>
    </source>
</evidence>
<dbReference type="RefSeq" id="WP_134550499.1">
    <property type="nucleotide sequence ID" value="NZ_SOHL01000004.1"/>
</dbReference>
<dbReference type="InterPro" id="IPR031475">
    <property type="entry name" value="NBD_C"/>
</dbReference>
<evidence type="ECO:0000259" key="8">
    <source>
        <dbReference type="Pfam" id="PF07005"/>
    </source>
</evidence>
<keyword evidence="2" id="KW-0808">Transferase</keyword>
<dbReference type="EMBL" id="SOHL01000004">
    <property type="protein sequence ID" value="TFD73205.1"/>
    <property type="molecule type" value="Genomic_DNA"/>
</dbReference>
<evidence type="ECO:0000259" key="9">
    <source>
        <dbReference type="Pfam" id="PF17042"/>
    </source>
</evidence>
<dbReference type="GO" id="GO:0005524">
    <property type="term" value="F:ATP binding"/>
    <property type="evidence" value="ECO:0007669"/>
    <property type="project" value="UniProtKB-KW"/>
</dbReference>
<accession>A0A4R9AZ15</accession>
<dbReference type="GO" id="GO:0016301">
    <property type="term" value="F:kinase activity"/>
    <property type="evidence" value="ECO:0007669"/>
    <property type="project" value="UniProtKB-KW"/>
</dbReference>
<comment type="similarity">
    <text evidence="1">Belongs to the four-carbon acid sugar kinase family.</text>
</comment>
<dbReference type="AlphaFoldDB" id="A0A4R9AZ15"/>
<dbReference type="Pfam" id="PF07005">
    <property type="entry name" value="SBD_N"/>
    <property type="match status" value="1"/>
</dbReference>
<keyword evidence="6" id="KW-0119">Carbohydrate metabolism</keyword>
<organism evidence="10 11">
    <name type="scientific">Cryobacterium gelidum</name>
    <dbReference type="NCBI Taxonomy" id="1259164"/>
    <lineage>
        <taxon>Bacteria</taxon>
        <taxon>Bacillati</taxon>
        <taxon>Actinomycetota</taxon>
        <taxon>Actinomycetes</taxon>
        <taxon>Micrococcales</taxon>
        <taxon>Microbacteriaceae</taxon>
        <taxon>Cryobacterium</taxon>
    </lineage>
</organism>
<evidence type="ECO:0000256" key="4">
    <source>
        <dbReference type="ARBA" id="ARBA00022777"/>
    </source>
</evidence>
<evidence type="ECO:0000256" key="1">
    <source>
        <dbReference type="ARBA" id="ARBA00005715"/>
    </source>
</evidence>
<evidence type="ECO:0000256" key="2">
    <source>
        <dbReference type="ARBA" id="ARBA00022679"/>
    </source>
</evidence>
<protein>
    <submittedName>
        <fullName evidence="10">Four-carbon acid sugar kinase family protein</fullName>
    </submittedName>
</protein>
<feature type="domain" description="Four-carbon acid sugar kinase nucleotide binding" evidence="9">
    <location>
        <begin position="271"/>
        <end position="435"/>
    </location>
</feature>
<reference evidence="10 11" key="1">
    <citation type="submission" date="2019-03" db="EMBL/GenBank/DDBJ databases">
        <title>Genomics of glacier-inhabiting Cryobacterium strains.</title>
        <authorList>
            <person name="Liu Q."/>
            <person name="Xin Y.-H."/>
        </authorList>
    </citation>
    <scope>NUCLEOTIDE SEQUENCE [LARGE SCALE GENOMIC DNA]</scope>
    <source>
        <strain evidence="10 11">Hz16</strain>
    </source>
</reference>
<evidence type="ECO:0000256" key="5">
    <source>
        <dbReference type="ARBA" id="ARBA00022840"/>
    </source>
</evidence>
<keyword evidence="11" id="KW-1185">Reference proteome</keyword>
<proteinExistence type="inferred from homology"/>
<evidence type="ECO:0000256" key="3">
    <source>
        <dbReference type="ARBA" id="ARBA00022741"/>
    </source>
</evidence>
<evidence type="ECO:0000313" key="11">
    <source>
        <dbReference type="Proteomes" id="UP000297983"/>
    </source>
</evidence>
<feature type="region of interest" description="Disordered" evidence="7">
    <location>
        <begin position="1"/>
        <end position="20"/>
    </location>
</feature>
<keyword evidence="3" id="KW-0547">Nucleotide-binding</keyword>
<gene>
    <name evidence="10" type="ORF">E3T50_02860</name>
</gene>
<dbReference type="SUPFAM" id="SSF142764">
    <property type="entry name" value="YgbK-like"/>
    <property type="match status" value="1"/>
</dbReference>
<dbReference type="InterPro" id="IPR037051">
    <property type="entry name" value="4-carb_acid_sugar_kinase_N_sf"/>
</dbReference>
<dbReference type="Gene3D" id="3.40.50.10840">
    <property type="entry name" value="Putative sugar-binding, N-terminal domain"/>
    <property type="match status" value="1"/>
</dbReference>
<evidence type="ECO:0000256" key="7">
    <source>
        <dbReference type="SAM" id="MobiDB-lite"/>
    </source>
</evidence>
<dbReference type="Pfam" id="PF17042">
    <property type="entry name" value="NBD_C"/>
    <property type="match status" value="1"/>
</dbReference>
<keyword evidence="5" id="KW-0067">ATP-binding</keyword>
<keyword evidence="4 10" id="KW-0418">Kinase</keyword>
<comment type="caution">
    <text evidence="10">The sequence shown here is derived from an EMBL/GenBank/DDBJ whole genome shotgun (WGS) entry which is preliminary data.</text>
</comment>
<dbReference type="Gene3D" id="3.40.980.20">
    <property type="entry name" value="Four-carbon acid sugar kinase, nucleotide binding domain"/>
    <property type="match status" value="1"/>
</dbReference>
<dbReference type="Proteomes" id="UP000297983">
    <property type="component" value="Unassembled WGS sequence"/>
</dbReference>
<dbReference type="InterPro" id="IPR042213">
    <property type="entry name" value="NBD_C_sf"/>
</dbReference>
<name>A0A4R9AZ15_9MICO</name>
<feature type="domain" description="Four-carbon acid sugar kinase N-terminal" evidence="8">
    <location>
        <begin position="27"/>
        <end position="247"/>
    </location>
</feature>
<evidence type="ECO:0000313" key="10">
    <source>
        <dbReference type="EMBL" id="TFD73205.1"/>
    </source>
</evidence>
<dbReference type="InterPro" id="IPR010737">
    <property type="entry name" value="4-carb_acid_sugar_kinase_N"/>
</dbReference>